<accession>A0AAC8TD04</accession>
<dbReference type="EMBL" id="CP011509">
    <property type="protein sequence ID" value="AKJ01347.1"/>
    <property type="molecule type" value="Genomic_DNA"/>
</dbReference>
<name>A0AAC8TD04_9BACT</name>
<dbReference type="KEGG" id="age:AA314_02973"/>
<dbReference type="Proteomes" id="UP000035579">
    <property type="component" value="Chromosome"/>
</dbReference>
<evidence type="ECO:0000313" key="1">
    <source>
        <dbReference type="EMBL" id="AKJ01347.1"/>
    </source>
</evidence>
<gene>
    <name evidence="1" type="ORF">AA314_02973</name>
</gene>
<organism evidence="1 2">
    <name type="scientific">Archangium gephyra</name>
    <dbReference type="NCBI Taxonomy" id="48"/>
    <lineage>
        <taxon>Bacteria</taxon>
        <taxon>Pseudomonadati</taxon>
        <taxon>Myxococcota</taxon>
        <taxon>Myxococcia</taxon>
        <taxon>Myxococcales</taxon>
        <taxon>Cystobacterineae</taxon>
        <taxon>Archangiaceae</taxon>
        <taxon>Archangium</taxon>
    </lineage>
</organism>
<protein>
    <submittedName>
        <fullName evidence="1">Glutamate N-acetyltransferase</fullName>
    </submittedName>
</protein>
<dbReference type="InterPro" id="IPR042195">
    <property type="entry name" value="ArgJ_beta_C"/>
</dbReference>
<sequence>MTFPPHERSVEIDVDLGGGPGACTVLGADRSHEYISENADYRS</sequence>
<proteinExistence type="predicted"/>
<dbReference type="Gene3D" id="3.10.20.340">
    <property type="entry name" value="ArgJ beta chain, C-terminal domain"/>
    <property type="match status" value="1"/>
</dbReference>
<dbReference type="AlphaFoldDB" id="A0AAC8TD04"/>
<reference evidence="1 2" key="1">
    <citation type="submission" date="2015-05" db="EMBL/GenBank/DDBJ databases">
        <title>Genome assembly of Archangium gephyra DSM 2261.</title>
        <authorList>
            <person name="Sharma G."/>
            <person name="Subramanian S."/>
        </authorList>
    </citation>
    <scope>NUCLEOTIDE SEQUENCE [LARGE SCALE GENOMIC DNA]</scope>
    <source>
        <strain evidence="1 2">DSM 2261</strain>
    </source>
</reference>
<evidence type="ECO:0000313" key="2">
    <source>
        <dbReference type="Proteomes" id="UP000035579"/>
    </source>
</evidence>
<dbReference type="InterPro" id="IPR016117">
    <property type="entry name" value="ArgJ-like_dom_sf"/>
</dbReference>
<dbReference type="SUPFAM" id="SSF56266">
    <property type="entry name" value="DmpA/ArgJ-like"/>
    <property type="match status" value="1"/>
</dbReference>